<dbReference type="SUPFAM" id="SSF81901">
    <property type="entry name" value="HCP-like"/>
    <property type="match status" value="2"/>
</dbReference>
<proteinExistence type="predicted"/>
<sequence>MKNSVNFKMTVSKITTIKVGSVLSGQIEAGKIEVGDEIIFEIQNEKNKLEVIGISDNDKKKRVNKAEKNQDVGLLVKEKQCEKIGLQEGMIIYIPQETSEEEFFSELFGDMDQTENVTEKSVELQEKSIPQNENAIRVVIVYSDKLESISVDGTYMEDIFSIQNIPIPNWFDVKQDRNGWRGLIEEIREVIDDYDVDLNFEFNGPQESKYIFEKCISELGYGCSADGMSKDAIAKSNFAEAEKAEHRGLYQRAFDYYLKAAEHGELDKAQYKVGEYYYAFCKGEGKIDFNLTIEEGISNAISYYEMAANQGNINAQIDLYEIFYVGEYVEENDKEAFKWIKMAAQQGNAEAECSIAHAYVFGTGVEADYEEAVKWYEKAAEQGCKEAIRELGFAYRTGDLHLYPSDEKSFYYYMEAAKQGDAFSQTKIAEFYMEGEGVRKNQKEAEKWYRKAFISYMTEAMEGDIYSQEQIAELYMEGKGVEKDEQEAAKWYKKVLDYYTEEALKGDGEKQIEVALFYLEGKGVEKDDKESIRWYEKAVQQNDVELKEVLGEYCNSLGEYYRVERRNRQEAVKWFKKAVEWGNTSAKRGLKYYGFR</sequence>
<accession>A0A174IT02</accession>
<protein>
    <submittedName>
        <fullName evidence="1">Sel1 repeat</fullName>
    </submittedName>
</protein>
<dbReference type="SMART" id="SM00671">
    <property type="entry name" value="SEL1"/>
    <property type="match status" value="9"/>
</dbReference>
<dbReference type="InterPro" id="IPR011990">
    <property type="entry name" value="TPR-like_helical_dom_sf"/>
</dbReference>
<dbReference type="EMBL" id="CYZL01000028">
    <property type="protein sequence ID" value="CUO88040.1"/>
    <property type="molecule type" value="Genomic_DNA"/>
</dbReference>
<dbReference type="RefSeq" id="WP_055299534.1">
    <property type="nucleotide sequence ID" value="NZ_CYZL01000028.1"/>
</dbReference>
<dbReference type="AlphaFoldDB" id="A0A174IT02"/>
<dbReference type="Pfam" id="PF08238">
    <property type="entry name" value="Sel1"/>
    <property type="match status" value="9"/>
</dbReference>
<dbReference type="Gene3D" id="1.25.40.10">
    <property type="entry name" value="Tetratricopeptide repeat domain"/>
    <property type="match status" value="3"/>
</dbReference>
<dbReference type="SUPFAM" id="SSF50447">
    <property type="entry name" value="Translation proteins"/>
    <property type="match status" value="1"/>
</dbReference>
<dbReference type="InterPro" id="IPR050767">
    <property type="entry name" value="Sel1_AlgK"/>
</dbReference>
<dbReference type="InterPro" id="IPR006597">
    <property type="entry name" value="Sel1-like"/>
</dbReference>
<name>A0A174IT02_9FIRM</name>
<dbReference type="Proteomes" id="UP000095679">
    <property type="component" value="Unassembled WGS sequence"/>
</dbReference>
<gene>
    <name evidence="1" type="ORF">ERS852450_02590</name>
</gene>
<reference evidence="1 2" key="1">
    <citation type="submission" date="2015-09" db="EMBL/GenBank/DDBJ databases">
        <authorList>
            <consortium name="Pathogen Informatics"/>
        </authorList>
    </citation>
    <scope>NUCLEOTIDE SEQUENCE [LARGE SCALE GENOMIC DNA]</scope>
    <source>
        <strain evidence="1 2">2789STDY5834835</strain>
    </source>
</reference>
<evidence type="ECO:0000313" key="1">
    <source>
        <dbReference type="EMBL" id="CUO88040.1"/>
    </source>
</evidence>
<organism evidence="1 2">
    <name type="scientific">Anaerobutyricum hallii</name>
    <dbReference type="NCBI Taxonomy" id="39488"/>
    <lineage>
        <taxon>Bacteria</taxon>
        <taxon>Bacillati</taxon>
        <taxon>Bacillota</taxon>
        <taxon>Clostridia</taxon>
        <taxon>Lachnospirales</taxon>
        <taxon>Lachnospiraceae</taxon>
        <taxon>Anaerobutyricum</taxon>
    </lineage>
</organism>
<dbReference type="PANTHER" id="PTHR11102">
    <property type="entry name" value="SEL-1-LIKE PROTEIN"/>
    <property type="match status" value="1"/>
</dbReference>
<evidence type="ECO:0000313" key="2">
    <source>
        <dbReference type="Proteomes" id="UP000095679"/>
    </source>
</evidence>
<dbReference type="PANTHER" id="PTHR11102:SF160">
    <property type="entry name" value="ERAD-ASSOCIATED E3 UBIQUITIN-PROTEIN LIGASE COMPONENT HRD3"/>
    <property type="match status" value="1"/>
</dbReference>
<dbReference type="InterPro" id="IPR009000">
    <property type="entry name" value="Transl_B-barrel_sf"/>
</dbReference>
<dbReference type="Gene3D" id="2.40.30.10">
    <property type="entry name" value="Translation factors"/>
    <property type="match status" value="1"/>
</dbReference>